<evidence type="ECO:0000259" key="1">
    <source>
        <dbReference type="Pfam" id="PF25334"/>
    </source>
</evidence>
<sequence length="829" mass="90494">MDEKQELAWLEAQKIVISVDLVAAAKKQLQFLAAVDKNRCLYEGPLLSKAIYRYKSCWLPLLAKHTESMVLEGPLVVPLDCEWIWHCHRLNPVQYRKDCEKFYGRILDNAGVVSVLQGTSKERTVEIWSSLYPEEPYELNLTIPLPEETIEKFSEDANDIKYDLISAVKRQSSFVYQVSRPCMQDDRFLEGALARYKGFLYLIKRNLERFMNRFCVPTYDIDLIWHSHQLNPGSYCKDLVAAIGKVLEHDDTDSDRSSGKKLNVGFEATTKQWEVTFGSRYWKAGAMYRGNAPSPLTLSPRPATFVGKNIMPRSEHQELQLTQKKVVEVLLEIVGVRNLPVGHKGSLVVSVCKSQPDLLFKAERRLTVFSESGEKHVAAFRCEPAGELLFRLKSHMPSNLSISRKAKTLGTTSISLQELSGPDSKLSIQKWFELVPNLGTTDSMPICLHIAASFTVPVVAPHVLHMVRSHPLSVNTCFLPIPGRVQQLRGWTCVVDDTGKEIISMQMRNSKEAKTGIAKREVVGVIGWSGETRILAEFMETQWALLDSNWSLQLDKRSEEDGHILKLRGNHLVKLFPGRKLEFERGCCNKERNERDFMTLVRFSRDYPYGKALAMFNLKSGYIMVNEEWLALPGIVLAFILSDMLRKEGYGAFIISGESVEVLADLDEEVNGCNAEGKAFNVVTSAGEVVEAESSIFTGSGSESAKSVKSSRCASGSSCCECIGVSATAKVVNGSACGHCEGGGECVDIGSTKCGGCGGGCSGGCGGGCGGSCGYGIKSSDRSGGCGSGCGGCGSGCGGLGNDVKSAPFAAGSEGCSLVGGVEEVAVAA</sequence>
<accession>A0A443NH80</accession>
<feature type="domain" description="GRPD C-terminal" evidence="2">
    <location>
        <begin position="494"/>
        <end position="625"/>
    </location>
</feature>
<evidence type="ECO:0000259" key="2">
    <source>
        <dbReference type="Pfam" id="PF25335"/>
    </source>
</evidence>
<evidence type="ECO:0000313" key="4">
    <source>
        <dbReference type="Proteomes" id="UP000283530"/>
    </source>
</evidence>
<dbReference type="InterPro" id="IPR057458">
    <property type="entry name" value="GRDP_C2"/>
</dbReference>
<dbReference type="Pfam" id="PF25335">
    <property type="entry name" value="GRDP_C"/>
    <property type="match status" value="1"/>
</dbReference>
<dbReference type="Proteomes" id="UP000283530">
    <property type="component" value="Unassembled WGS sequence"/>
</dbReference>
<dbReference type="InterPro" id="IPR057518">
    <property type="entry name" value="GRDP_C"/>
</dbReference>
<dbReference type="EMBL" id="QPKB01000002">
    <property type="protein sequence ID" value="RWR77881.1"/>
    <property type="molecule type" value="Genomic_DNA"/>
</dbReference>
<dbReference type="OrthoDB" id="2684236at2759"/>
<name>A0A443NH80_9MAGN</name>
<dbReference type="STRING" id="337451.A0A443NH80"/>
<feature type="domain" description="GRDP C2" evidence="1">
    <location>
        <begin position="323"/>
        <end position="456"/>
    </location>
</feature>
<dbReference type="PANTHER" id="PTHR34365">
    <property type="entry name" value="ENOLASE (DUF1399)"/>
    <property type="match status" value="1"/>
</dbReference>
<dbReference type="PANTHER" id="PTHR34365:SF7">
    <property type="entry name" value="GLYCINE-RICH DOMAIN-CONTAINING PROTEIN 1"/>
    <property type="match status" value="1"/>
</dbReference>
<gene>
    <name evidence="3" type="ORF">CKAN_00638500</name>
</gene>
<dbReference type="Pfam" id="PF07173">
    <property type="entry name" value="GRDP-like"/>
    <property type="match status" value="1"/>
</dbReference>
<comment type="caution">
    <text evidence="3">The sequence shown here is derived from an EMBL/GenBank/DDBJ whole genome shotgun (WGS) entry which is preliminary data.</text>
</comment>
<dbReference type="Pfam" id="PF25334">
    <property type="entry name" value="C2_GRDP"/>
    <property type="match status" value="1"/>
</dbReference>
<protein>
    <submittedName>
        <fullName evidence="3">Glycine-rich domain-containing protein 1</fullName>
    </submittedName>
</protein>
<organism evidence="3 4">
    <name type="scientific">Cinnamomum micranthum f. kanehirae</name>
    <dbReference type="NCBI Taxonomy" id="337451"/>
    <lineage>
        <taxon>Eukaryota</taxon>
        <taxon>Viridiplantae</taxon>
        <taxon>Streptophyta</taxon>
        <taxon>Embryophyta</taxon>
        <taxon>Tracheophyta</taxon>
        <taxon>Spermatophyta</taxon>
        <taxon>Magnoliopsida</taxon>
        <taxon>Magnoliidae</taxon>
        <taxon>Laurales</taxon>
        <taxon>Lauraceae</taxon>
        <taxon>Cinnamomum</taxon>
    </lineage>
</organism>
<dbReference type="InterPro" id="IPR009836">
    <property type="entry name" value="GRDP-like"/>
</dbReference>
<proteinExistence type="predicted"/>
<reference evidence="3 4" key="1">
    <citation type="journal article" date="2019" name="Nat. Plants">
        <title>Stout camphor tree genome fills gaps in understanding of flowering plant genome evolution.</title>
        <authorList>
            <person name="Chaw S.M."/>
            <person name="Liu Y.C."/>
            <person name="Wu Y.W."/>
            <person name="Wang H.Y."/>
            <person name="Lin C.I."/>
            <person name="Wu C.S."/>
            <person name="Ke H.M."/>
            <person name="Chang L.Y."/>
            <person name="Hsu C.Y."/>
            <person name="Yang H.T."/>
            <person name="Sudianto E."/>
            <person name="Hsu M.H."/>
            <person name="Wu K.P."/>
            <person name="Wang L.N."/>
            <person name="Leebens-Mack J.H."/>
            <person name="Tsai I.J."/>
        </authorList>
    </citation>
    <scope>NUCLEOTIDE SEQUENCE [LARGE SCALE GENOMIC DNA]</scope>
    <source>
        <strain evidence="4">cv. Chaw 1501</strain>
        <tissue evidence="3">Young leaves</tissue>
    </source>
</reference>
<keyword evidence="4" id="KW-1185">Reference proteome</keyword>
<evidence type="ECO:0000313" key="3">
    <source>
        <dbReference type="EMBL" id="RWR77881.1"/>
    </source>
</evidence>
<dbReference type="AlphaFoldDB" id="A0A443NH80"/>